<dbReference type="AlphaFoldDB" id="A0AAN6THY1"/>
<sequence>MSLAKPFTLRPAIPADIPACASTAAAAFADSPLIRVIGPSSEEHTLAFWTAVAASAFDDPNAHLIVAEDTSTSPASLLGFAKWVYVPAGSPPPNILDAGVAFASQATDGGEGGRIWAQTADPALAERFFREQNERHVKYMGQREHWYLEVICTRPEGKGKGVGSGLLTWGVDRADANGCEAYLEASPEGRPLFEKFGWRVLERLEYLDGGYVECSMVRDAALGRGC</sequence>
<evidence type="ECO:0000259" key="1">
    <source>
        <dbReference type="PROSITE" id="PS51186"/>
    </source>
</evidence>
<reference evidence="2" key="1">
    <citation type="journal article" date="2023" name="Mol. Phylogenet. Evol.">
        <title>Genome-scale phylogeny and comparative genomics of the fungal order Sordariales.</title>
        <authorList>
            <person name="Hensen N."/>
            <person name="Bonometti L."/>
            <person name="Westerberg I."/>
            <person name="Brannstrom I.O."/>
            <person name="Guillou S."/>
            <person name="Cros-Aarteil S."/>
            <person name="Calhoun S."/>
            <person name="Haridas S."/>
            <person name="Kuo A."/>
            <person name="Mondo S."/>
            <person name="Pangilinan J."/>
            <person name="Riley R."/>
            <person name="LaButti K."/>
            <person name="Andreopoulos B."/>
            <person name="Lipzen A."/>
            <person name="Chen C."/>
            <person name="Yan M."/>
            <person name="Daum C."/>
            <person name="Ng V."/>
            <person name="Clum A."/>
            <person name="Steindorff A."/>
            <person name="Ohm R.A."/>
            <person name="Martin F."/>
            <person name="Silar P."/>
            <person name="Natvig D.O."/>
            <person name="Lalanne C."/>
            <person name="Gautier V."/>
            <person name="Ament-Velasquez S.L."/>
            <person name="Kruys A."/>
            <person name="Hutchinson M.I."/>
            <person name="Powell A.J."/>
            <person name="Barry K."/>
            <person name="Miller A.N."/>
            <person name="Grigoriev I.V."/>
            <person name="Debuchy R."/>
            <person name="Gladieux P."/>
            <person name="Hiltunen Thoren M."/>
            <person name="Johannesson H."/>
        </authorList>
    </citation>
    <scope>NUCLEOTIDE SEQUENCE</scope>
    <source>
        <strain evidence="2">CBS 508.74</strain>
    </source>
</reference>
<evidence type="ECO:0000313" key="2">
    <source>
        <dbReference type="EMBL" id="KAK4114750.1"/>
    </source>
</evidence>
<evidence type="ECO:0000313" key="3">
    <source>
        <dbReference type="Proteomes" id="UP001302812"/>
    </source>
</evidence>
<organism evidence="2 3">
    <name type="scientific">Canariomyces notabilis</name>
    <dbReference type="NCBI Taxonomy" id="2074819"/>
    <lineage>
        <taxon>Eukaryota</taxon>
        <taxon>Fungi</taxon>
        <taxon>Dikarya</taxon>
        <taxon>Ascomycota</taxon>
        <taxon>Pezizomycotina</taxon>
        <taxon>Sordariomycetes</taxon>
        <taxon>Sordariomycetidae</taxon>
        <taxon>Sordariales</taxon>
        <taxon>Chaetomiaceae</taxon>
        <taxon>Canariomyces</taxon>
    </lineage>
</organism>
<name>A0AAN6THY1_9PEZI</name>
<dbReference type="EMBL" id="MU853336">
    <property type="protein sequence ID" value="KAK4114750.1"/>
    <property type="molecule type" value="Genomic_DNA"/>
</dbReference>
<dbReference type="GeneID" id="89942641"/>
<dbReference type="GO" id="GO:0016747">
    <property type="term" value="F:acyltransferase activity, transferring groups other than amino-acyl groups"/>
    <property type="evidence" value="ECO:0007669"/>
    <property type="project" value="InterPro"/>
</dbReference>
<dbReference type="Proteomes" id="UP001302812">
    <property type="component" value="Unassembled WGS sequence"/>
</dbReference>
<dbReference type="PANTHER" id="PTHR42791">
    <property type="entry name" value="GNAT FAMILY ACETYLTRANSFERASE"/>
    <property type="match status" value="1"/>
</dbReference>
<dbReference type="Gene3D" id="3.40.630.30">
    <property type="match status" value="1"/>
</dbReference>
<reference evidence="2" key="2">
    <citation type="submission" date="2023-05" db="EMBL/GenBank/DDBJ databases">
        <authorList>
            <consortium name="Lawrence Berkeley National Laboratory"/>
            <person name="Steindorff A."/>
            <person name="Hensen N."/>
            <person name="Bonometti L."/>
            <person name="Westerberg I."/>
            <person name="Brannstrom I.O."/>
            <person name="Guillou S."/>
            <person name="Cros-Aarteil S."/>
            <person name="Calhoun S."/>
            <person name="Haridas S."/>
            <person name="Kuo A."/>
            <person name="Mondo S."/>
            <person name="Pangilinan J."/>
            <person name="Riley R."/>
            <person name="Labutti K."/>
            <person name="Andreopoulos B."/>
            <person name="Lipzen A."/>
            <person name="Chen C."/>
            <person name="Yanf M."/>
            <person name="Daum C."/>
            <person name="Ng V."/>
            <person name="Clum A."/>
            <person name="Ohm R."/>
            <person name="Martin F."/>
            <person name="Silar P."/>
            <person name="Natvig D."/>
            <person name="Lalanne C."/>
            <person name="Gautier V."/>
            <person name="Ament-Velasquez S.L."/>
            <person name="Kruys A."/>
            <person name="Hutchinson M.I."/>
            <person name="Powell A.J."/>
            <person name="Barry K."/>
            <person name="Miller A.N."/>
            <person name="Grigoriev I.V."/>
            <person name="Debuchy R."/>
            <person name="Gladieux P."/>
            <person name="Thoren M.H."/>
            <person name="Johannesson H."/>
        </authorList>
    </citation>
    <scope>NUCLEOTIDE SEQUENCE</scope>
    <source>
        <strain evidence="2">CBS 508.74</strain>
    </source>
</reference>
<dbReference type="InterPro" id="IPR052523">
    <property type="entry name" value="Trichothecene_AcTrans"/>
</dbReference>
<dbReference type="Pfam" id="PF00583">
    <property type="entry name" value="Acetyltransf_1"/>
    <property type="match status" value="1"/>
</dbReference>
<dbReference type="InterPro" id="IPR000182">
    <property type="entry name" value="GNAT_dom"/>
</dbReference>
<dbReference type="PROSITE" id="PS51186">
    <property type="entry name" value="GNAT"/>
    <property type="match status" value="1"/>
</dbReference>
<proteinExistence type="predicted"/>
<keyword evidence="3" id="KW-1185">Reference proteome</keyword>
<comment type="caution">
    <text evidence="2">The sequence shown here is derived from an EMBL/GenBank/DDBJ whole genome shotgun (WGS) entry which is preliminary data.</text>
</comment>
<feature type="domain" description="N-acetyltransferase" evidence="1">
    <location>
        <begin position="64"/>
        <end position="221"/>
    </location>
</feature>
<dbReference type="SUPFAM" id="SSF55729">
    <property type="entry name" value="Acyl-CoA N-acyltransferases (Nat)"/>
    <property type="match status" value="1"/>
</dbReference>
<dbReference type="InterPro" id="IPR016181">
    <property type="entry name" value="Acyl_CoA_acyltransferase"/>
</dbReference>
<accession>A0AAN6THY1</accession>
<dbReference type="PANTHER" id="PTHR42791:SF2">
    <property type="entry name" value="N-ACETYLTRANSFERASE DOMAIN-CONTAINING PROTEIN"/>
    <property type="match status" value="1"/>
</dbReference>
<dbReference type="RefSeq" id="XP_064672320.1">
    <property type="nucleotide sequence ID" value="XM_064818515.1"/>
</dbReference>
<protein>
    <submittedName>
        <fullName evidence="2">Acyl-CoA N-acyltransferase</fullName>
    </submittedName>
</protein>
<gene>
    <name evidence="2" type="ORF">N656DRAFT_827707</name>
</gene>
<dbReference type="CDD" id="cd04301">
    <property type="entry name" value="NAT_SF"/>
    <property type="match status" value="1"/>
</dbReference>